<dbReference type="CDD" id="cd03219">
    <property type="entry name" value="ABC_Mj1267_LivG_branched"/>
    <property type="match status" value="1"/>
</dbReference>
<keyword evidence="3 5" id="KW-0067">ATP-binding</keyword>
<dbReference type="GO" id="GO:1903805">
    <property type="term" value="P:L-valine import across plasma membrane"/>
    <property type="evidence" value="ECO:0007669"/>
    <property type="project" value="TreeGrafter"/>
</dbReference>
<dbReference type="GO" id="GO:1903806">
    <property type="term" value="P:L-isoleucine import across plasma membrane"/>
    <property type="evidence" value="ECO:0007669"/>
    <property type="project" value="TreeGrafter"/>
</dbReference>
<evidence type="ECO:0000256" key="1">
    <source>
        <dbReference type="ARBA" id="ARBA00022448"/>
    </source>
</evidence>
<dbReference type="EMBL" id="CP060789">
    <property type="protein sequence ID" value="QNP56649.1"/>
    <property type="molecule type" value="Genomic_DNA"/>
</dbReference>
<protein>
    <submittedName>
        <fullName evidence="5">ABC transporter ATP-binding protein</fullName>
    </submittedName>
</protein>
<dbReference type="SMART" id="SM00382">
    <property type="entry name" value="AAA"/>
    <property type="match status" value="1"/>
</dbReference>
<dbReference type="SUPFAM" id="SSF52540">
    <property type="entry name" value="P-loop containing nucleoside triphosphate hydrolases"/>
    <property type="match status" value="1"/>
</dbReference>
<dbReference type="Pfam" id="PF12399">
    <property type="entry name" value="BCA_ABC_TP_C"/>
    <property type="match status" value="1"/>
</dbReference>
<evidence type="ECO:0000313" key="6">
    <source>
        <dbReference type="Proteomes" id="UP000516117"/>
    </source>
</evidence>
<evidence type="ECO:0000256" key="2">
    <source>
        <dbReference type="ARBA" id="ARBA00022741"/>
    </source>
</evidence>
<keyword evidence="2" id="KW-0547">Nucleotide-binding</keyword>
<name>A0A7H0H7Y3_9ACTN</name>
<dbReference type="InterPro" id="IPR003439">
    <property type="entry name" value="ABC_transporter-like_ATP-bd"/>
</dbReference>
<dbReference type="GO" id="GO:0005304">
    <property type="term" value="F:L-valine transmembrane transporter activity"/>
    <property type="evidence" value="ECO:0007669"/>
    <property type="project" value="TreeGrafter"/>
</dbReference>
<dbReference type="KEGG" id="tdf:H9L22_04405"/>
<dbReference type="FunFam" id="3.40.50.300:FF:000421">
    <property type="entry name" value="Branched-chain amino acid ABC transporter ATP-binding protein"/>
    <property type="match status" value="1"/>
</dbReference>
<dbReference type="PANTHER" id="PTHR45772">
    <property type="entry name" value="CONSERVED COMPONENT OF ABC TRANSPORTER FOR NATURAL AMINO ACIDS-RELATED"/>
    <property type="match status" value="1"/>
</dbReference>
<dbReference type="Proteomes" id="UP000516117">
    <property type="component" value="Chromosome"/>
</dbReference>
<keyword evidence="1" id="KW-0813">Transport</keyword>
<dbReference type="InterPro" id="IPR003593">
    <property type="entry name" value="AAA+_ATPase"/>
</dbReference>
<sequence>MSETTTTSRLLEVNKLTRNFGGLTAVFEASLHIDEGELVGLIGPNGAGKTTLFNVLTGVYPPSAGSIDLTVDGVTTSLGGRAPYRICAAGVGRTFQNIRLFKDLTVLENVAIALQQNVRYNLFASLFHLPPYGASERRIRHESQELLDLMGLGGKSEELARNLSYGEQRHLEIARALATRPKLLLLDEPAAGMNPAETAELTGLIAQLRRDFGLTVLLIEHDMSLVMKICERIYVLDHGIVIASGTPSEIRNNPKVIEAYLGEEAPNA</sequence>
<dbReference type="Gene3D" id="3.40.50.300">
    <property type="entry name" value="P-loop containing nucleotide triphosphate hydrolases"/>
    <property type="match status" value="1"/>
</dbReference>
<dbReference type="InterPro" id="IPR027417">
    <property type="entry name" value="P-loop_NTPase"/>
</dbReference>
<dbReference type="Pfam" id="PF00005">
    <property type="entry name" value="ABC_tran"/>
    <property type="match status" value="1"/>
</dbReference>
<accession>A0A7H0H7Y3</accession>
<dbReference type="InterPro" id="IPR032823">
    <property type="entry name" value="BCA_ABC_TP_C"/>
</dbReference>
<keyword evidence="6" id="KW-1185">Reference proteome</keyword>
<feature type="domain" description="ABC transporter" evidence="4">
    <location>
        <begin position="11"/>
        <end position="263"/>
    </location>
</feature>
<dbReference type="RefSeq" id="WP_187721749.1">
    <property type="nucleotide sequence ID" value="NZ_BAABBL010000002.1"/>
</dbReference>
<dbReference type="AlphaFoldDB" id="A0A7H0H7Y3"/>
<dbReference type="GO" id="GO:0042941">
    <property type="term" value="P:D-alanine transmembrane transport"/>
    <property type="evidence" value="ECO:0007669"/>
    <property type="project" value="TreeGrafter"/>
</dbReference>
<organism evidence="5 6">
    <name type="scientific">Tessaracoccus defluvii</name>
    <dbReference type="NCBI Taxonomy" id="1285901"/>
    <lineage>
        <taxon>Bacteria</taxon>
        <taxon>Bacillati</taxon>
        <taxon>Actinomycetota</taxon>
        <taxon>Actinomycetes</taxon>
        <taxon>Propionibacteriales</taxon>
        <taxon>Propionibacteriaceae</taxon>
        <taxon>Tessaracoccus</taxon>
    </lineage>
</organism>
<dbReference type="GO" id="GO:0005524">
    <property type="term" value="F:ATP binding"/>
    <property type="evidence" value="ECO:0007669"/>
    <property type="project" value="UniProtKB-KW"/>
</dbReference>
<dbReference type="PANTHER" id="PTHR45772:SF7">
    <property type="entry name" value="AMINO ACID ABC TRANSPORTER ATP-BINDING PROTEIN"/>
    <property type="match status" value="1"/>
</dbReference>
<evidence type="ECO:0000256" key="3">
    <source>
        <dbReference type="ARBA" id="ARBA00022840"/>
    </source>
</evidence>
<evidence type="ECO:0000259" key="4">
    <source>
        <dbReference type="PROSITE" id="PS50893"/>
    </source>
</evidence>
<dbReference type="PROSITE" id="PS50893">
    <property type="entry name" value="ABC_TRANSPORTER_2"/>
    <property type="match status" value="1"/>
</dbReference>
<dbReference type="GO" id="GO:0015192">
    <property type="term" value="F:L-phenylalanine transmembrane transporter activity"/>
    <property type="evidence" value="ECO:0007669"/>
    <property type="project" value="TreeGrafter"/>
</dbReference>
<dbReference type="GO" id="GO:0016887">
    <property type="term" value="F:ATP hydrolysis activity"/>
    <property type="evidence" value="ECO:0007669"/>
    <property type="project" value="InterPro"/>
</dbReference>
<gene>
    <name evidence="5" type="ORF">H9L22_04405</name>
</gene>
<dbReference type="GO" id="GO:0015808">
    <property type="term" value="P:L-alanine transport"/>
    <property type="evidence" value="ECO:0007669"/>
    <property type="project" value="TreeGrafter"/>
</dbReference>
<dbReference type="InterPro" id="IPR051120">
    <property type="entry name" value="ABC_AA/LPS_Transport"/>
</dbReference>
<evidence type="ECO:0000313" key="5">
    <source>
        <dbReference type="EMBL" id="QNP56649.1"/>
    </source>
</evidence>
<proteinExistence type="predicted"/>
<dbReference type="GO" id="GO:0005886">
    <property type="term" value="C:plasma membrane"/>
    <property type="evidence" value="ECO:0007669"/>
    <property type="project" value="TreeGrafter"/>
</dbReference>
<dbReference type="GO" id="GO:0015188">
    <property type="term" value="F:L-isoleucine transmembrane transporter activity"/>
    <property type="evidence" value="ECO:0007669"/>
    <property type="project" value="TreeGrafter"/>
</dbReference>
<reference evidence="5 6" key="1">
    <citation type="submission" date="2020-08" db="EMBL/GenBank/DDBJ databases">
        <title>Genome sequence of Tessaracoccus defluvii JCM 17540T.</title>
        <authorList>
            <person name="Hyun D.-W."/>
            <person name="Bae J.-W."/>
        </authorList>
    </citation>
    <scope>NUCLEOTIDE SEQUENCE [LARGE SCALE GENOMIC DNA]</scope>
    <source>
        <strain evidence="5 6">JCM 17540</strain>
    </source>
</reference>